<dbReference type="Proteomes" id="UP000280696">
    <property type="component" value="Unassembled WGS sequence"/>
</dbReference>
<sequence>MQDFKINTGEALFTLLNIEQFSFESLNGYPKEKNQELFQQIVNYMPLTEIKSGTYFRSRKINEHDGEDTGIIRKNGLPISGYNAKYSGVAPIQAIRENGRVNRIGEQVLYLAENIETSCKELKTDKTDYISVSECTLGNKIKVMDFTITVSDGLVNQFSNATLQYFKQNYSVDIRAFYIGIKKYLTSPSYKDQNYVIPLNFLDIAKKRNDISGVKYNSFYTDNYNIALWDENKNSKCTNGKVIKGQ</sequence>
<dbReference type="RefSeq" id="WP_120471954.1">
    <property type="nucleotide sequence ID" value="NZ_RAYQ01000028.1"/>
</dbReference>
<dbReference type="EMBL" id="RAYQ01000028">
    <property type="protein sequence ID" value="RKI88390.1"/>
    <property type="molecule type" value="Genomic_DNA"/>
</dbReference>
<accession>A0A3A9A9H1</accession>
<dbReference type="Pfam" id="PF08808">
    <property type="entry name" value="RES"/>
    <property type="match status" value="1"/>
</dbReference>
<reference evidence="2 3" key="1">
    <citation type="submission" date="2018-09" db="EMBL/GenBank/DDBJ databases">
        <title>Murine metabolic-syndrome-specific gut microbial biobank.</title>
        <authorList>
            <person name="Liu C."/>
        </authorList>
    </citation>
    <scope>NUCLEOTIDE SEQUENCE [LARGE SCALE GENOMIC DNA]</scope>
    <source>
        <strain evidence="2 3">0.1xD8-82</strain>
    </source>
</reference>
<evidence type="ECO:0000259" key="1">
    <source>
        <dbReference type="Pfam" id="PF08808"/>
    </source>
</evidence>
<proteinExistence type="predicted"/>
<feature type="domain" description="RES" evidence="1">
    <location>
        <begin position="92"/>
        <end position="232"/>
    </location>
</feature>
<dbReference type="OrthoDB" id="648213at2"/>
<protein>
    <recommendedName>
        <fullName evidence="1">RES domain-containing protein</fullName>
    </recommendedName>
</protein>
<dbReference type="InterPro" id="IPR014914">
    <property type="entry name" value="RES_dom"/>
</dbReference>
<organism evidence="2 3">
    <name type="scientific">Parablautia intestinalis</name>
    <dbReference type="NCBI Taxonomy" id="2320100"/>
    <lineage>
        <taxon>Bacteria</taxon>
        <taxon>Bacillati</taxon>
        <taxon>Bacillota</taxon>
        <taxon>Clostridia</taxon>
        <taxon>Lachnospirales</taxon>
        <taxon>Lachnospiraceae</taxon>
        <taxon>Parablautia</taxon>
    </lineage>
</organism>
<dbReference type="AlphaFoldDB" id="A0A3A9A9H1"/>
<evidence type="ECO:0000313" key="3">
    <source>
        <dbReference type="Proteomes" id="UP000280696"/>
    </source>
</evidence>
<name>A0A3A9A9H1_9FIRM</name>
<evidence type="ECO:0000313" key="2">
    <source>
        <dbReference type="EMBL" id="RKI88390.1"/>
    </source>
</evidence>
<keyword evidence="3" id="KW-1185">Reference proteome</keyword>
<comment type="caution">
    <text evidence="2">The sequence shown here is derived from an EMBL/GenBank/DDBJ whole genome shotgun (WGS) entry which is preliminary data.</text>
</comment>
<gene>
    <name evidence="2" type="ORF">D7V94_19330</name>
</gene>